<evidence type="ECO:0000313" key="2">
    <source>
        <dbReference type="Proteomes" id="UP000199409"/>
    </source>
</evidence>
<gene>
    <name evidence="1" type="ORF">SAMN05660420_01642</name>
</gene>
<name>A0A1H3ZRB7_9BACT</name>
<dbReference type="OrthoDB" id="9850508at2"/>
<keyword evidence="2" id="KW-1185">Reference proteome</keyword>
<proteinExistence type="predicted"/>
<organism evidence="1 2">
    <name type="scientific">Desulfuromusa kysingii</name>
    <dbReference type="NCBI Taxonomy" id="37625"/>
    <lineage>
        <taxon>Bacteria</taxon>
        <taxon>Pseudomonadati</taxon>
        <taxon>Thermodesulfobacteriota</taxon>
        <taxon>Desulfuromonadia</taxon>
        <taxon>Desulfuromonadales</taxon>
        <taxon>Geopsychrobacteraceae</taxon>
        <taxon>Desulfuromusa</taxon>
    </lineage>
</organism>
<dbReference type="RefSeq" id="WP_092346606.1">
    <property type="nucleotide sequence ID" value="NZ_FNQN01000004.1"/>
</dbReference>
<reference evidence="1 2" key="1">
    <citation type="submission" date="2016-10" db="EMBL/GenBank/DDBJ databases">
        <authorList>
            <person name="de Groot N.N."/>
        </authorList>
    </citation>
    <scope>NUCLEOTIDE SEQUENCE [LARGE SCALE GENOMIC DNA]</scope>
    <source>
        <strain evidence="1 2">DSM 7343</strain>
    </source>
</reference>
<dbReference type="Proteomes" id="UP000199409">
    <property type="component" value="Unassembled WGS sequence"/>
</dbReference>
<sequence length="139" mass="15908">MENHIKVSSHINQQIVYFGTYFHTNTMSRKECLALAEHSSSLHCDLVDSGDLAYYEKHISLAKQVYQLMCQKLNNPQLINDILFCGASDRTWEDTGALLSELYGITMHSREISAFYYLHEINEMLYIDAPLPARDSISA</sequence>
<evidence type="ECO:0000313" key="1">
    <source>
        <dbReference type="EMBL" id="SEA26198.1"/>
    </source>
</evidence>
<dbReference type="AlphaFoldDB" id="A0A1H3ZRB7"/>
<accession>A0A1H3ZRB7</accession>
<dbReference type="EMBL" id="FNQN01000004">
    <property type="protein sequence ID" value="SEA26198.1"/>
    <property type="molecule type" value="Genomic_DNA"/>
</dbReference>
<dbReference type="STRING" id="37625.SAMN05660420_01642"/>
<protein>
    <submittedName>
        <fullName evidence="1">Uncharacterized protein</fullName>
    </submittedName>
</protein>